<feature type="compositionally biased region" description="Low complexity" evidence="1">
    <location>
        <begin position="205"/>
        <end position="230"/>
    </location>
</feature>
<proteinExistence type="predicted"/>
<dbReference type="PANTHER" id="PTHR38659:SF1">
    <property type="entry name" value="METAL DEPENDENT PHOSPHOHYDROLASE"/>
    <property type="match status" value="1"/>
</dbReference>
<comment type="caution">
    <text evidence="3">The sequence shown here is derived from an EMBL/GenBank/DDBJ whole genome shotgun (WGS) entry which is preliminary data.</text>
</comment>
<evidence type="ECO:0000313" key="3">
    <source>
        <dbReference type="EMBL" id="RCK80597.1"/>
    </source>
</evidence>
<dbReference type="Gene3D" id="1.10.3210.10">
    <property type="entry name" value="Hypothetical protein af1432"/>
    <property type="match status" value="1"/>
</dbReference>
<dbReference type="AlphaFoldDB" id="A0A367ZRW2"/>
<dbReference type="InterPro" id="IPR006675">
    <property type="entry name" value="HDIG_dom"/>
</dbReference>
<dbReference type="PANTHER" id="PTHR38659">
    <property type="entry name" value="METAL-DEPENDENT PHOSPHOHYDROLASE"/>
    <property type="match status" value="1"/>
</dbReference>
<dbReference type="NCBIfam" id="TIGR00277">
    <property type="entry name" value="HDIG"/>
    <property type="match status" value="1"/>
</dbReference>
<protein>
    <submittedName>
        <fullName evidence="3">HDIG domain protein</fullName>
    </submittedName>
</protein>
<accession>A0A367ZRW2</accession>
<dbReference type="Pfam" id="PF01966">
    <property type="entry name" value="HD"/>
    <property type="match status" value="1"/>
</dbReference>
<name>A0A367ZRW2_9BACT</name>
<reference evidence="3 4" key="1">
    <citation type="submission" date="2018-05" db="EMBL/GenBank/DDBJ databases">
        <title>A metagenomic window into the 2 km-deep terrestrial subsurface aquifer revealed taxonomically and functionally diverse microbial community comprising novel uncultured bacterial lineages.</title>
        <authorList>
            <person name="Kadnikov V.V."/>
            <person name="Mardanov A.V."/>
            <person name="Beletsky A.V."/>
            <person name="Banks D."/>
            <person name="Pimenov N.V."/>
            <person name="Frank Y.A."/>
            <person name="Karnachuk O.V."/>
            <person name="Ravin N.V."/>
        </authorList>
    </citation>
    <scope>NUCLEOTIDE SEQUENCE [LARGE SCALE GENOMIC DNA]</scope>
    <source>
        <strain evidence="3">BY5</strain>
    </source>
</reference>
<evidence type="ECO:0000259" key="2">
    <source>
        <dbReference type="Pfam" id="PF01966"/>
    </source>
</evidence>
<feature type="domain" description="HD" evidence="2">
    <location>
        <begin position="23"/>
        <end position="95"/>
    </location>
</feature>
<dbReference type="Proteomes" id="UP000252355">
    <property type="component" value="Unassembled WGS sequence"/>
</dbReference>
<dbReference type="SUPFAM" id="SSF109604">
    <property type="entry name" value="HD-domain/PDEase-like"/>
    <property type="match status" value="1"/>
</dbReference>
<dbReference type="EMBL" id="QOQW01000005">
    <property type="protein sequence ID" value="RCK80597.1"/>
    <property type="molecule type" value="Genomic_DNA"/>
</dbReference>
<gene>
    <name evidence="3" type="ORF">OZSIB_2910</name>
</gene>
<sequence>MITLARARALLDQHLGANPALRNHSLATGAIMRALADRFGEPADDWEALGLLHDLDFEQTRDTPARHTLETVEWLRPEGVPEPYLQAIVAHNEATGAVRADRLAHALAAAESVTGLVMACAFVLPDRQIASVKVGSLRKRMKEKAFARNVSRETILECEKIGIPLDEFFALAIAAMAPLQETLIARTGPAFAAPVAPSAPPAPAAPAASGESGRSAGAPGAASTTGSTGS</sequence>
<dbReference type="InterPro" id="IPR006674">
    <property type="entry name" value="HD_domain"/>
</dbReference>
<evidence type="ECO:0000256" key="1">
    <source>
        <dbReference type="SAM" id="MobiDB-lite"/>
    </source>
</evidence>
<organism evidence="3 4">
    <name type="scientific">Candidatus Ozemobacter sibiricus</name>
    <dbReference type="NCBI Taxonomy" id="2268124"/>
    <lineage>
        <taxon>Bacteria</taxon>
        <taxon>Candidatus Ozemobacteria</taxon>
        <taxon>Candidatus Ozemobacterales</taxon>
        <taxon>Candidatus Ozemobacteraceae</taxon>
        <taxon>Candidatus Ozemobacter</taxon>
    </lineage>
</organism>
<feature type="region of interest" description="Disordered" evidence="1">
    <location>
        <begin position="194"/>
        <end position="230"/>
    </location>
</feature>
<evidence type="ECO:0000313" key="4">
    <source>
        <dbReference type="Proteomes" id="UP000252355"/>
    </source>
</evidence>